<dbReference type="EMBL" id="FXZD01000007">
    <property type="protein sequence ID" value="SMX96323.1"/>
    <property type="molecule type" value="Genomic_DNA"/>
</dbReference>
<dbReference type="RefSeq" id="WP_233430451.1">
    <property type="nucleotide sequence ID" value="NZ_FXZD01000007.1"/>
</dbReference>
<name>A0A2H1K9A5_9MICO</name>
<evidence type="ECO:0000313" key="2">
    <source>
        <dbReference type="Proteomes" id="UP000234433"/>
    </source>
</evidence>
<proteinExistence type="predicted"/>
<dbReference type="Proteomes" id="UP000234433">
    <property type="component" value="Unassembled WGS sequence"/>
</dbReference>
<protein>
    <submittedName>
        <fullName evidence="1">Uncharacterized protein</fullName>
    </submittedName>
</protein>
<dbReference type="AlphaFoldDB" id="A0A2H1K9A5"/>
<gene>
    <name evidence="1" type="ORF">BANT918_02209</name>
</gene>
<sequence>MTALSLDGDPFDYRITKSGMLIIVRGGRTVMELGGQKAAALIPKLGCGHDSDQQLLARATGNYRRGNERHNRRPH</sequence>
<evidence type="ECO:0000313" key="1">
    <source>
        <dbReference type="EMBL" id="SMX96323.1"/>
    </source>
</evidence>
<reference evidence="1 2" key="1">
    <citation type="submission" date="2017-03" db="EMBL/GenBank/DDBJ databases">
        <authorList>
            <person name="Afonso C.L."/>
            <person name="Miller P.J."/>
            <person name="Scott M.A."/>
            <person name="Spackman E."/>
            <person name="Goraichik I."/>
            <person name="Dimitrov K.M."/>
            <person name="Suarez D.L."/>
            <person name="Swayne D.E."/>
        </authorList>
    </citation>
    <scope>NUCLEOTIDE SEQUENCE [LARGE SCALE GENOMIC DNA]</scope>
    <source>
        <strain evidence="1 2">CNRZ 918</strain>
    </source>
</reference>
<organism evidence="1 2">
    <name type="scientific">Brevibacterium antiquum CNRZ 918</name>
    <dbReference type="NCBI Taxonomy" id="1255637"/>
    <lineage>
        <taxon>Bacteria</taxon>
        <taxon>Bacillati</taxon>
        <taxon>Actinomycetota</taxon>
        <taxon>Actinomycetes</taxon>
        <taxon>Micrococcales</taxon>
        <taxon>Brevibacteriaceae</taxon>
        <taxon>Brevibacterium</taxon>
    </lineage>
</organism>
<accession>A0A2H1K9A5</accession>